<sequence length="116" mass="12776">MLIPSGNTLVLGGLVQDDVRSDNTKVPILGDIPVLGRAFRSDSKSRQKSNLIIFITPTIIQDSDFQPTKTDFLKSKVPTSDSIEPDWSAMDSGKAKKWRKSPSEIANDETKFAPLN</sequence>
<evidence type="ECO:0000256" key="2">
    <source>
        <dbReference type="ARBA" id="ARBA00022729"/>
    </source>
</evidence>
<evidence type="ECO:0000259" key="5">
    <source>
        <dbReference type="Pfam" id="PF00263"/>
    </source>
</evidence>
<evidence type="ECO:0000256" key="4">
    <source>
        <dbReference type="SAM" id="MobiDB-lite"/>
    </source>
</evidence>
<keyword evidence="3" id="KW-0472">Membrane</keyword>
<keyword evidence="2" id="KW-0732">Signal</keyword>
<evidence type="ECO:0000256" key="1">
    <source>
        <dbReference type="ARBA" id="ARBA00004370"/>
    </source>
</evidence>
<dbReference type="InterPro" id="IPR050810">
    <property type="entry name" value="Bact_Secretion_Sys_Channel"/>
</dbReference>
<dbReference type="InterPro" id="IPR001775">
    <property type="entry name" value="GspD/PilQ"/>
</dbReference>
<dbReference type="PRINTS" id="PR00811">
    <property type="entry name" value="BCTERIALGSPD"/>
</dbReference>
<evidence type="ECO:0000256" key="3">
    <source>
        <dbReference type="ARBA" id="ARBA00023136"/>
    </source>
</evidence>
<organism evidence="6">
    <name type="scientific">bioreactor metagenome</name>
    <dbReference type="NCBI Taxonomy" id="1076179"/>
    <lineage>
        <taxon>unclassified sequences</taxon>
        <taxon>metagenomes</taxon>
        <taxon>ecological metagenomes</taxon>
    </lineage>
</organism>
<evidence type="ECO:0000313" key="6">
    <source>
        <dbReference type="EMBL" id="MPN59933.1"/>
    </source>
</evidence>
<reference evidence="6" key="1">
    <citation type="submission" date="2019-08" db="EMBL/GenBank/DDBJ databases">
        <authorList>
            <person name="Kucharzyk K."/>
            <person name="Murdoch R.W."/>
            <person name="Higgins S."/>
            <person name="Loffler F."/>
        </authorList>
    </citation>
    <scope>NUCLEOTIDE SEQUENCE</scope>
</reference>
<dbReference type="GO" id="GO:0016020">
    <property type="term" value="C:membrane"/>
    <property type="evidence" value="ECO:0007669"/>
    <property type="project" value="UniProtKB-SubCell"/>
</dbReference>
<dbReference type="PANTHER" id="PTHR30332:SF24">
    <property type="entry name" value="SECRETIN GSPD-RELATED"/>
    <property type="match status" value="1"/>
</dbReference>
<dbReference type="AlphaFoldDB" id="A0A645JJX6"/>
<feature type="domain" description="Type II/III secretion system secretin-like" evidence="5">
    <location>
        <begin position="2"/>
        <end position="61"/>
    </location>
</feature>
<dbReference type="GO" id="GO:0009306">
    <property type="term" value="P:protein secretion"/>
    <property type="evidence" value="ECO:0007669"/>
    <property type="project" value="InterPro"/>
</dbReference>
<comment type="caution">
    <text evidence="6">The sequence shown here is derived from an EMBL/GenBank/DDBJ whole genome shotgun (WGS) entry which is preliminary data.</text>
</comment>
<dbReference type="EMBL" id="VSSQ01134535">
    <property type="protein sequence ID" value="MPN59933.1"/>
    <property type="molecule type" value="Genomic_DNA"/>
</dbReference>
<name>A0A645JJX6_9ZZZZ</name>
<proteinExistence type="predicted"/>
<gene>
    <name evidence="6" type="ORF">SDC9_207656</name>
</gene>
<protein>
    <recommendedName>
        <fullName evidence="5">Type II/III secretion system secretin-like domain-containing protein</fullName>
    </recommendedName>
</protein>
<dbReference type="Pfam" id="PF00263">
    <property type="entry name" value="Secretin"/>
    <property type="match status" value="1"/>
</dbReference>
<dbReference type="PANTHER" id="PTHR30332">
    <property type="entry name" value="PROBABLE GENERAL SECRETION PATHWAY PROTEIN D"/>
    <property type="match status" value="1"/>
</dbReference>
<comment type="subcellular location">
    <subcellularLocation>
        <location evidence="1">Membrane</location>
    </subcellularLocation>
</comment>
<dbReference type="GO" id="GO:0015627">
    <property type="term" value="C:type II protein secretion system complex"/>
    <property type="evidence" value="ECO:0007669"/>
    <property type="project" value="TreeGrafter"/>
</dbReference>
<accession>A0A645JJX6</accession>
<dbReference type="InterPro" id="IPR004846">
    <property type="entry name" value="T2SS/T3SS_dom"/>
</dbReference>
<feature type="region of interest" description="Disordered" evidence="4">
    <location>
        <begin position="76"/>
        <end position="116"/>
    </location>
</feature>